<dbReference type="InterPro" id="IPR036908">
    <property type="entry name" value="RlpA-like_sf"/>
</dbReference>
<reference evidence="3" key="1">
    <citation type="journal article" date="2020" name="BMC Genomics">
        <title>Correction to: Identification and distribution of gene clusters required for synthesis of sphingolipid metabolism inhibitors in diverse species of the filamentous fungus Fusarium.</title>
        <authorList>
            <person name="Kim H.S."/>
            <person name="Lohmar J.M."/>
            <person name="Busman M."/>
            <person name="Brown D.W."/>
            <person name="Naumann T.A."/>
            <person name="Divon H.H."/>
            <person name="Lysoe E."/>
            <person name="Uhlig S."/>
            <person name="Proctor R.H."/>
        </authorList>
    </citation>
    <scope>NUCLEOTIDE SEQUENCE</scope>
    <source>
        <strain evidence="3">NRRL 20472</strain>
    </source>
</reference>
<comment type="caution">
    <text evidence="3">The sequence shown here is derived from an EMBL/GenBank/DDBJ whole genome shotgun (WGS) entry which is preliminary data.</text>
</comment>
<reference evidence="3" key="2">
    <citation type="submission" date="2020-05" db="EMBL/GenBank/DDBJ databases">
        <authorList>
            <person name="Kim H.-S."/>
            <person name="Proctor R.H."/>
            <person name="Brown D.W."/>
        </authorList>
    </citation>
    <scope>NUCLEOTIDE SEQUENCE</scope>
    <source>
        <strain evidence="3">NRRL 20472</strain>
    </source>
</reference>
<evidence type="ECO:0000256" key="2">
    <source>
        <dbReference type="SAM" id="SignalP"/>
    </source>
</evidence>
<dbReference type="PANTHER" id="PTHR31836:SF28">
    <property type="entry name" value="SRCR DOMAIN-CONTAINING PROTEIN-RELATED"/>
    <property type="match status" value="1"/>
</dbReference>
<feature type="signal peptide" evidence="2">
    <location>
        <begin position="1"/>
        <end position="16"/>
    </location>
</feature>
<dbReference type="InterPro" id="IPR051477">
    <property type="entry name" value="Expansin_CellWall"/>
</dbReference>
<dbReference type="CDD" id="cd22191">
    <property type="entry name" value="DPBB_RlpA_EXP_N-like"/>
    <property type="match status" value="1"/>
</dbReference>
<sequence length="117" mass="11940">MFSKILLLALPLAAYGAPVLNPRTTGEITFYHPGLGACGKSNGDGDMVAAIAASVYDAQDLCGKSIKLQGDAGEVTVTVVDRCEACASGDVDLSPAAFQKSIGDLSVGRGQGTWSFA</sequence>
<organism evidence="3 4">
    <name type="scientific">Fusarium sarcochroum</name>
    <dbReference type="NCBI Taxonomy" id="1208366"/>
    <lineage>
        <taxon>Eukaryota</taxon>
        <taxon>Fungi</taxon>
        <taxon>Dikarya</taxon>
        <taxon>Ascomycota</taxon>
        <taxon>Pezizomycotina</taxon>
        <taxon>Sordariomycetes</taxon>
        <taxon>Hypocreomycetidae</taxon>
        <taxon>Hypocreales</taxon>
        <taxon>Nectriaceae</taxon>
        <taxon>Fusarium</taxon>
        <taxon>Fusarium lateritium species complex</taxon>
    </lineage>
</organism>
<dbReference type="OrthoDB" id="406505at2759"/>
<dbReference type="SUPFAM" id="SSF50685">
    <property type="entry name" value="Barwin-like endoglucanases"/>
    <property type="match status" value="1"/>
</dbReference>
<protein>
    <recommendedName>
        <fullName evidence="5">RlpA-like protein double-psi beta-barrel domain-containing protein</fullName>
    </recommendedName>
</protein>
<dbReference type="PANTHER" id="PTHR31836">
    <property type="match status" value="1"/>
</dbReference>
<evidence type="ECO:0000313" key="3">
    <source>
        <dbReference type="EMBL" id="KAF4973264.1"/>
    </source>
</evidence>
<gene>
    <name evidence="3" type="ORF">FSARC_419</name>
</gene>
<proteinExistence type="predicted"/>
<feature type="chain" id="PRO_5034765671" description="RlpA-like protein double-psi beta-barrel domain-containing protein" evidence="2">
    <location>
        <begin position="17"/>
        <end position="117"/>
    </location>
</feature>
<keyword evidence="1 2" id="KW-0732">Signal</keyword>
<keyword evidence="4" id="KW-1185">Reference proteome</keyword>
<name>A0A8H4XGI2_9HYPO</name>
<evidence type="ECO:0000313" key="4">
    <source>
        <dbReference type="Proteomes" id="UP000622797"/>
    </source>
</evidence>
<evidence type="ECO:0000256" key="1">
    <source>
        <dbReference type="ARBA" id="ARBA00022729"/>
    </source>
</evidence>
<dbReference type="AlphaFoldDB" id="A0A8H4XGI2"/>
<dbReference type="Gene3D" id="2.40.40.10">
    <property type="entry name" value="RlpA-like domain"/>
    <property type="match status" value="1"/>
</dbReference>
<accession>A0A8H4XGI2</accession>
<dbReference type="Proteomes" id="UP000622797">
    <property type="component" value="Unassembled WGS sequence"/>
</dbReference>
<evidence type="ECO:0008006" key="5">
    <source>
        <dbReference type="Google" id="ProtNLM"/>
    </source>
</evidence>
<dbReference type="EMBL" id="JABEXW010000024">
    <property type="protein sequence ID" value="KAF4973264.1"/>
    <property type="molecule type" value="Genomic_DNA"/>
</dbReference>